<dbReference type="SUPFAM" id="SSF55718">
    <property type="entry name" value="SCP-like"/>
    <property type="match status" value="1"/>
</dbReference>
<accession>A0A1C3MZZ7</accession>
<dbReference type="STRING" id="307121.GA0070620_1380"/>
<dbReference type="Gene3D" id="3.30.1050.10">
    <property type="entry name" value="SCP2 sterol-binding domain"/>
    <property type="match status" value="1"/>
</dbReference>
<evidence type="ECO:0000313" key="3">
    <source>
        <dbReference type="Proteomes" id="UP000199393"/>
    </source>
</evidence>
<reference evidence="3" key="1">
    <citation type="submission" date="2016-06" db="EMBL/GenBank/DDBJ databases">
        <authorList>
            <person name="Varghese N."/>
        </authorList>
    </citation>
    <scope>NUCLEOTIDE SEQUENCE [LARGE SCALE GENOMIC DNA]</scope>
    <source>
        <strain evidence="3">DSM 45344</strain>
    </source>
</reference>
<protein>
    <submittedName>
        <fullName evidence="2">SCP-2 sterol transfer family protein</fullName>
    </submittedName>
</protein>
<dbReference type="RefSeq" id="WP_091589079.1">
    <property type="nucleotide sequence ID" value="NZ_JBHRWG010000003.1"/>
</dbReference>
<dbReference type="Proteomes" id="UP000199393">
    <property type="component" value="Chromosome I"/>
</dbReference>
<dbReference type="EMBL" id="LT598496">
    <property type="protein sequence ID" value="SBV25898.1"/>
    <property type="molecule type" value="Genomic_DNA"/>
</dbReference>
<evidence type="ECO:0000259" key="1">
    <source>
        <dbReference type="Pfam" id="PF02036"/>
    </source>
</evidence>
<proteinExistence type="predicted"/>
<dbReference type="InterPro" id="IPR036527">
    <property type="entry name" value="SCP2_sterol-bd_dom_sf"/>
</dbReference>
<dbReference type="OrthoDB" id="3381037at2"/>
<evidence type="ECO:0000313" key="2">
    <source>
        <dbReference type="EMBL" id="SBV25898.1"/>
    </source>
</evidence>
<sequence length="124" mass="13973">MSDTTTTFFDELGRNGHQRLLPRTSGTIRFDLAHEGGTDHWLVTIENGDIRVSRDRGEADAVICTNRAFFERMARGEAKPLSAWLRNDITSEGQFRYVIMLERLFPPPPGARHPRSLAPHGGRA</sequence>
<organism evidence="2 3">
    <name type="scientific">Micromonospora krabiensis</name>
    <dbReference type="NCBI Taxonomy" id="307121"/>
    <lineage>
        <taxon>Bacteria</taxon>
        <taxon>Bacillati</taxon>
        <taxon>Actinomycetota</taxon>
        <taxon>Actinomycetes</taxon>
        <taxon>Micromonosporales</taxon>
        <taxon>Micromonosporaceae</taxon>
        <taxon>Micromonospora</taxon>
    </lineage>
</organism>
<keyword evidence="3" id="KW-1185">Reference proteome</keyword>
<dbReference type="AlphaFoldDB" id="A0A1C3MZZ7"/>
<name>A0A1C3MZZ7_9ACTN</name>
<gene>
    <name evidence="2" type="ORF">GA0070620_1380</name>
</gene>
<feature type="domain" description="SCP2" evidence="1">
    <location>
        <begin position="17"/>
        <end position="105"/>
    </location>
</feature>
<dbReference type="InterPro" id="IPR003033">
    <property type="entry name" value="SCP2_sterol-bd_dom"/>
</dbReference>
<dbReference type="Pfam" id="PF02036">
    <property type="entry name" value="SCP2"/>
    <property type="match status" value="1"/>
</dbReference>